<evidence type="ECO:0000313" key="3">
    <source>
        <dbReference type="Proteomes" id="UP000000763"/>
    </source>
</evidence>
<protein>
    <submittedName>
        <fullName evidence="2">Uncharacterized protein</fullName>
    </submittedName>
</protein>
<proteinExistence type="predicted"/>
<feature type="compositionally biased region" description="Basic and acidic residues" evidence="1">
    <location>
        <begin position="138"/>
        <end position="148"/>
    </location>
</feature>
<feature type="region of interest" description="Disordered" evidence="1">
    <location>
        <begin position="91"/>
        <end position="164"/>
    </location>
</feature>
<dbReference type="EMBL" id="AC092556">
    <property type="protein sequence ID" value="AAR87257.1"/>
    <property type="molecule type" value="Genomic_DNA"/>
</dbReference>
<evidence type="ECO:0000313" key="2">
    <source>
        <dbReference type="EMBL" id="AAR87257.1"/>
    </source>
</evidence>
<organism evidence="2 3">
    <name type="scientific">Oryza sativa subsp. japonica</name>
    <name type="common">Rice</name>
    <dbReference type="NCBI Taxonomy" id="39947"/>
    <lineage>
        <taxon>Eukaryota</taxon>
        <taxon>Viridiplantae</taxon>
        <taxon>Streptophyta</taxon>
        <taxon>Embryophyta</taxon>
        <taxon>Tracheophyta</taxon>
        <taxon>Spermatophyta</taxon>
        <taxon>Magnoliopsida</taxon>
        <taxon>Liliopsida</taxon>
        <taxon>Poales</taxon>
        <taxon>Poaceae</taxon>
        <taxon>BOP clade</taxon>
        <taxon>Oryzoideae</taxon>
        <taxon>Oryzeae</taxon>
        <taxon>Oryzinae</taxon>
        <taxon>Oryza</taxon>
        <taxon>Oryza sativa</taxon>
    </lineage>
</organism>
<gene>
    <name evidence="2" type="primary">OSJNBa0047E24.11</name>
</gene>
<name>Q75LM6_ORYSJ</name>
<dbReference type="Proteomes" id="UP000000763">
    <property type="component" value="Chromosome 3"/>
</dbReference>
<accession>Q75LM6</accession>
<sequence length="164" mass="18067">MEKAALQAQTENGRKIMSGSSIKEVIIWPLQQHIFFPSSKIVPYRPQALKVPGITINAGGRTSNAIQIAEPHATNLNQSRVPHLLLMHHHPEKKIDESTMRRGRRGRRWREDASEGREGAPGDGQDRGELEGQVVVAGEEKRGREEKAAAAQGQGKGREGIGEQ</sequence>
<reference evidence="3" key="1">
    <citation type="journal article" date="2005" name="Nature">
        <title>The map-based sequence of the rice genome.</title>
        <authorList>
            <consortium name="International rice genome sequencing project (IRGSP)"/>
            <person name="Matsumoto T."/>
            <person name="Wu J."/>
            <person name="Kanamori H."/>
            <person name="Katayose Y."/>
            <person name="Fujisawa M."/>
            <person name="Namiki N."/>
            <person name="Mizuno H."/>
            <person name="Yamamoto K."/>
            <person name="Antonio B.A."/>
            <person name="Baba T."/>
            <person name="Sakata K."/>
            <person name="Nagamura Y."/>
            <person name="Aoki H."/>
            <person name="Arikawa K."/>
            <person name="Arita K."/>
            <person name="Bito T."/>
            <person name="Chiden Y."/>
            <person name="Fujitsuka N."/>
            <person name="Fukunaka R."/>
            <person name="Hamada M."/>
            <person name="Harada C."/>
            <person name="Hayashi A."/>
            <person name="Hijishita S."/>
            <person name="Honda M."/>
            <person name="Hosokawa S."/>
            <person name="Ichikawa Y."/>
            <person name="Idonuma A."/>
            <person name="Iijima M."/>
            <person name="Ikeda M."/>
            <person name="Ikeno M."/>
            <person name="Ito K."/>
            <person name="Ito S."/>
            <person name="Ito T."/>
            <person name="Ito Y."/>
            <person name="Ito Y."/>
            <person name="Iwabuchi A."/>
            <person name="Kamiya K."/>
            <person name="Karasawa W."/>
            <person name="Kurita K."/>
            <person name="Katagiri S."/>
            <person name="Kikuta A."/>
            <person name="Kobayashi H."/>
            <person name="Kobayashi N."/>
            <person name="Machita K."/>
            <person name="Maehara T."/>
            <person name="Masukawa M."/>
            <person name="Mizubayashi T."/>
            <person name="Mukai Y."/>
            <person name="Nagasaki H."/>
            <person name="Nagata Y."/>
            <person name="Naito S."/>
            <person name="Nakashima M."/>
            <person name="Nakama Y."/>
            <person name="Nakamichi Y."/>
            <person name="Nakamura M."/>
            <person name="Meguro A."/>
            <person name="Negishi M."/>
            <person name="Ohta I."/>
            <person name="Ohta T."/>
            <person name="Okamoto M."/>
            <person name="Ono N."/>
            <person name="Saji S."/>
            <person name="Sakaguchi M."/>
            <person name="Sakai K."/>
            <person name="Shibata M."/>
            <person name="Shimokawa T."/>
            <person name="Song J."/>
            <person name="Takazaki Y."/>
            <person name="Terasawa K."/>
            <person name="Tsugane M."/>
            <person name="Tsuji K."/>
            <person name="Ueda S."/>
            <person name="Waki K."/>
            <person name="Yamagata H."/>
            <person name="Yamamoto M."/>
            <person name="Yamamoto S."/>
            <person name="Yamane H."/>
            <person name="Yoshiki S."/>
            <person name="Yoshihara R."/>
            <person name="Yukawa K."/>
            <person name="Zhong H."/>
            <person name="Yano M."/>
            <person name="Yuan Q."/>
            <person name="Ouyang S."/>
            <person name="Liu J."/>
            <person name="Jones K.M."/>
            <person name="Gansberger K."/>
            <person name="Moffat K."/>
            <person name="Hill J."/>
            <person name="Bera J."/>
            <person name="Fadrosh D."/>
            <person name="Jin S."/>
            <person name="Johri S."/>
            <person name="Kim M."/>
            <person name="Overton L."/>
            <person name="Reardon M."/>
            <person name="Tsitrin T."/>
            <person name="Vuong H."/>
            <person name="Weaver B."/>
            <person name="Ciecko A."/>
            <person name="Tallon L."/>
            <person name="Jackson J."/>
            <person name="Pai G."/>
            <person name="Aken S.V."/>
            <person name="Utterback T."/>
            <person name="Reidmuller S."/>
            <person name="Feldblyum T."/>
            <person name="Hsiao J."/>
            <person name="Zismann V."/>
            <person name="Iobst S."/>
            <person name="de Vazeille A.R."/>
            <person name="Buell C.R."/>
            <person name="Ying K."/>
            <person name="Li Y."/>
            <person name="Lu T."/>
            <person name="Huang Y."/>
            <person name="Zhao Q."/>
            <person name="Feng Q."/>
            <person name="Zhang L."/>
            <person name="Zhu J."/>
            <person name="Weng Q."/>
            <person name="Mu J."/>
            <person name="Lu Y."/>
            <person name="Fan D."/>
            <person name="Liu Y."/>
            <person name="Guan J."/>
            <person name="Zhang Y."/>
            <person name="Yu S."/>
            <person name="Liu X."/>
            <person name="Zhang Y."/>
            <person name="Hong G."/>
            <person name="Han B."/>
            <person name="Choisne N."/>
            <person name="Demange N."/>
            <person name="Orjeda G."/>
            <person name="Samain S."/>
            <person name="Cattolico L."/>
            <person name="Pelletier E."/>
            <person name="Couloux A."/>
            <person name="Segurens B."/>
            <person name="Wincker P."/>
            <person name="D'Hont A."/>
            <person name="Scarpelli C."/>
            <person name="Weissenbach J."/>
            <person name="Salanoubat M."/>
            <person name="Quetier F."/>
            <person name="Yu Y."/>
            <person name="Kim H.R."/>
            <person name="Rambo T."/>
            <person name="Currie J."/>
            <person name="Collura K."/>
            <person name="Luo M."/>
            <person name="Yang T."/>
            <person name="Ammiraju J.S.S."/>
            <person name="Engler F."/>
            <person name="Soderlund C."/>
            <person name="Wing R.A."/>
            <person name="Palmer L.E."/>
            <person name="de la Bastide M."/>
            <person name="Spiegel L."/>
            <person name="Nascimento L."/>
            <person name="Zutavern T."/>
            <person name="O'Shaughnessy A."/>
            <person name="Dike S."/>
            <person name="Dedhia N."/>
            <person name="Preston R."/>
            <person name="Balija V."/>
            <person name="McCombie W.R."/>
            <person name="Chow T."/>
            <person name="Chen H."/>
            <person name="Chung M."/>
            <person name="Chen C."/>
            <person name="Shaw J."/>
            <person name="Wu H."/>
            <person name="Hsiao K."/>
            <person name="Chao Y."/>
            <person name="Chu M."/>
            <person name="Cheng C."/>
            <person name="Hour A."/>
            <person name="Lee P."/>
            <person name="Lin S."/>
            <person name="Lin Y."/>
            <person name="Liou J."/>
            <person name="Liu S."/>
            <person name="Hsing Y."/>
            <person name="Raghuvanshi S."/>
            <person name="Mohanty A."/>
            <person name="Bharti A.K."/>
            <person name="Gaur A."/>
            <person name="Gupta V."/>
            <person name="Kumar D."/>
            <person name="Ravi V."/>
            <person name="Vij S."/>
            <person name="Kapur A."/>
            <person name="Khurana P."/>
            <person name="Khurana P."/>
            <person name="Khurana J.P."/>
            <person name="Tyagi A.K."/>
            <person name="Gaikwad K."/>
            <person name="Singh A."/>
            <person name="Dalal V."/>
            <person name="Srivastava S."/>
            <person name="Dixit A."/>
            <person name="Pal A.K."/>
            <person name="Ghazi I.A."/>
            <person name="Yadav M."/>
            <person name="Pandit A."/>
            <person name="Bhargava A."/>
            <person name="Sureshbabu K."/>
            <person name="Batra K."/>
            <person name="Sharma T.R."/>
            <person name="Mohapatra T."/>
            <person name="Singh N.K."/>
            <person name="Messing J."/>
            <person name="Nelson A.B."/>
            <person name="Fuks G."/>
            <person name="Kavchok S."/>
            <person name="Keizer G."/>
            <person name="Linton E."/>
            <person name="Llaca V."/>
            <person name="Song R."/>
            <person name="Tanyolac B."/>
            <person name="Young S."/>
            <person name="Ho-Il K."/>
            <person name="Hahn J.H."/>
            <person name="Sangsakoo G."/>
            <person name="Vanavichit A."/>
            <person name="de Mattos Luiz.A.T."/>
            <person name="Zimmer P.D."/>
            <person name="Malone G."/>
            <person name="Dellagostin O."/>
            <person name="de Oliveira A.C."/>
            <person name="Bevan M."/>
            <person name="Bancroft I."/>
            <person name="Minx P."/>
            <person name="Cordum H."/>
            <person name="Wilson R."/>
            <person name="Cheng Z."/>
            <person name="Jin W."/>
            <person name="Jiang J."/>
            <person name="Leong S.A."/>
            <person name="Iwama H."/>
            <person name="Gojobori T."/>
            <person name="Itoh T."/>
            <person name="Niimura Y."/>
            <person name="Fujii Y."/>
            <person name="Habara T."/>
            <person name="Sakai H."/>
            <person name="Sato Y."/>
            <person name="Wilson G."/>
            <person name="Kumar K."/>
            <person name="McCouch S."/>
            <person name="Juretic N."/>
            <person name="Hoen D."/>
            <person name="Wright S."/>
            <person name="Bruskiewich R."/>
            <person name="Bureau T."/>
            <person name="Miyao A."/>
            <person name="Hirochika H."/>
            <person name="Nishikawa T."/>
            <person name="Kadowaki K."/>
            <person name="Sugiura M."/>
            <person name="Burr B."/>
            <person name="Sasaki T."/>
        </authorList>
    </citation>
    <scope>NUCLEOTIDE SEQUENCE [LARGE SCALE GENOMIC DNA]</scope>
    <source>
        <strain evidence="3">cv. Nipponbare</strain>
    </source>
</reference>
<reference evidence="3" key="2">
    <citation type="journal article" date="2008" name="Nucleic Acids Res.">
        <title>The rice annotation project database (RAP-DB): 2008 update.</title>
        <authorList>
            <consortium name="The rice annotation project (RAP)"/>
        </authorList>
    </citation>
    <scope>GENOME REANNOTATION</scope>
    <source>
        <strain evidence="3">cv. Nipponbare</strain>
    </source>
</reference>
<dbReference type="AlphaFoldDB" id="Q75LM6"/>
<feature type="compositionally biased region" description="Basic and acidic residues" evidence="1">
    <location>
        <begin position="109"/>
        <end position="130"/>
    </location>
</feature>
<evidence type="ECO:0000256" key="1">
    <source>
        <dbReference type="SAM" id="MobiDB-lite"/>
    </source>
</evidence>